<feature type="coiled-coil region" evidence="1">
    <location>
        <begin position="6"/>
        <end position="50"/>
    </location>
</feature>
<keyword evidence="1" id="KW-0175">Coiled coil</keyword>
<keyword evidence="3" id="KW-1185">Reference proteome</keyword>
<dbReference type="KEGG" id="bwh:A9C19_14530"/>
<gene>
    <name evidence="2" type="ORF">A9C19_14530</name>
</gene>
<dbReference type="AlphaFoldDB" id="A0A1L3MU42"/>
<dbReference type="OrthoDB" id="9920772at2"/>
<dbReference type="EMBL" id="CP016020">
    <property type="protein sequence ID" value="APH05852.1"/>
    <property type="molecule type" value="Genomic_DNA"/>
</dbReference>
<name>A0A1L3MU42_9BACI</name>
<proteinExistence type="predicted"/>
<evidence type="ECO:0000313" key="3">
    <source>
        <dbReference type="Proteomes" id="UP000181936"/>
    </source>
</evidence>
<sequence>MKLFKRQSKRKVIHLLKEEIRELNDMKVMLKDVRENVETIQLDIDELLNHTQYMSLFLEEAKGVLKEMRKEGEN</sequence>
<reference evidence="2 3" key="1">
    <citation type="journal article" date="2016" name="Sci. Rep.">
        <title>Complete genome sequence and transcriptomic analysis of a novel marine strain Bacillus weihaiensis reveals the mechanism of brown algae degradation.</title>
        <authorList>
            <person name="Zhu Y."/>
            <person name="Chen P."/>
            <person name="Bao Y."/>
            <person name="Men Y."/>
            <person name="Zeng Y."/>
            <person name="Yang J."/>
            <person name="Sun J."/>
            <person name="Sun Y."/>
        </authorList>
    </citation>
    <scope>NUCLEOTIDE SEQUENCE [LARGE SCALE GENOMIC DNA]</scope>
    <source>
        <strain evidence="2 3">Alg07</strain>
    </source>
</reference>
<accession>A0A1L3MU42</accession>
<organism evidence="2 3">
    <name type="scientific">Bacillus weihaiensis</name>
    <dbReference type="NCBI Taxonomy" id="1547283"/>
    <lineage>
        <taxon>Bacteria</taxon>
        <taxon>Bacillati</taxon>
        <taxon>Bacillota</taxon>
        <taxon>Bacilli</taxon>
        <taxon>Bacillales</taxon>
        <taxon>Bacillaceae</taxon>
        <taxon>Bacillus</taxon>
    </lineage>
</organism>
<protein>
    <submittedName>
        <fullName evidence="2">Uncharacterized protein</fullName>
    </submittedName>
</protein>
<dbReference type="STRING" id="1547283.A9C19_14530"/>
<dbReference type="RefSeq" id="WP_072580646.1">
    <property type="nucleotide sequence ID" value="NZ_CP016020.1"/>
</dbReference>
<evidence type="ECO:0000256" key="1">
    <source>
        <dbReference type="SAM" id="Coils"/>
    </source>
</evidence>
<dbReference type="Proteomes" id="UP000181936">
    <property type="component" value="Chromosome"/>
</dbReference>
<evidence type="ECO:0000313" key="2">
    <source>
        <dbReference type="EMBL" id="APH05852.1"/>
    </source>
</evidence>